<dbReference type="EMBL" id="JAUTWS010000014">
    <property type="protein sequence ID" value="MDO9709820.1"/>
    <property type="molecule type" value="Genomic_DNA"/>
</dbReference>
<sequence length="97" mass="10669">MDDGPTARGDAMGQLIIEDPEVIADAQALADLLGSTMTDVIRRALRVRLAHERVQRDPEKRAKYEALMAIAERASKHFPPGTTSDHSDLYDENGLPV</sequence>
<reference evidence="2 3" key="1">
    <citation type="submission" date="2023-08" db="EMBL/GenBank/DDBJ databases">
        <title>The draft genome sequence of Paracraurococcus sp. LOR1-02.</title>
        <authorList>
            <person name="Kingkaew E."/>
            <person name="Tanasupawat S."/>
        </authorList>
    </citation>
    <scope>NUCLEOTIDE SEQUENCE [LARGE SCALE GENOMIC DNA]</scope>
    <source>
        <strain evidence="2 3">LOR1-02</strain>
    </source>
</reference>
<feature type="region of interest" description="Disordered" evidence="1">
    <location>
        <begin position="73"/>
        <end position="97"/>
    </location>
</feature>
<protein>
    <submittedName>
        <fullName evidence="2">Type II toxin-antitoxin system VapB family antitoxin</fullName>
    </submittedName>
</protein>
<accession>A0ABT9E138</accession>
<gene>
    <name evidence="2" type="ORF">Q7A36_15820</name>
</gene>
<name>A0ABT9E138_9PROT</name>
<dbReference type="RefSeq" id="WP_305104687.1">
    <property type="nucleotide sequence ID" value="NZ_JAUTWS010000014.1"/>
</dbReference>
<evidence type="ECO:0000313" key="2">
    <source>
        <dbReference type="EMBL" id="MDO9709820.1"/>
    </source>
</evidence>
<dbReference type="Proteomes" id="UP001243009">
    <property type="component" value="Unassembled WGS sequence"/>
</dbReference>
<evidence type="ECO:0000256" key="1">
    <source>
        <dbReference type="SAM" id="MobiDB-lite"/>
    </source>
</evidence>
<dbReference type="InterPro" id="IPR011660">
    <property type="entry name" value="VapB-like"/>
</dbReference>
<comment type="caution">
    <text evidence="2">The sequence shown here is derived from an EMBL/GenBank/DDBJ whole genome shotgun (WGS) entry which is preliminary data.</text>
</comment>
<evidence type="ECO:0000313" key="3">
    <source>
        <dbReference type="Proteomes" id="UP001243009"/>
    </source>
</evidence>
<dbReference type="Pfam" id="PF07704">
    <property type="entry name" value="PSK_trans_fac"/>
    <property type="match status" value="1"/>
</dbReference>
<organism evidence="2 3">
    <name type="scientific">Paracraurococcus lichenis</name>
    <dbReference type="NCBI Taxonomy" id="3064888"/>
    <lineage>
        <taxon>Bacteria</taxon>
        <taxon>Pseudomonadati</taxon>
        <taxon>Pseudomonadota</taxon>
        <taxon>Alphaproteobacteria</taxon>
        <taxon>Acetobacterales</taxon>
        <taxon>Roseomonadaceae</taxon>
        <taxon>Paracraurococcus</taxon>
    </lineage>
</organism>
<proteinExistence type="predicted"/>
<keyword evidence="3" id="KW-1185">Reference proteome</keyword>